<keyword evidence="3" id="KW-1185">Reference proteome</keyword>
<feature type="transmembrane region" description="Helical" evidence="1">
    <location>
        <begin position="150"/>
        <end position="169"/>
    </location>
</feature>
<protein>
    <submittedName>
        <fullName evidence="2">CPP1-like family protein</fullName>
    </submittedName>
</protein>
<dbReference type="Pfam" id="PF11833">
    <property type="entry name" value="CPP1-like"/>
    <property type="match status" value="1"/>
</dbReference>
<dbReference type="InterPro" id="IPR021788">
    <property type="entry name" value="CPP1-like"/>
</dbReference>
<keyword evidence="1" id="KW-0472">Membrane</keyword>
<organism evidence="2 3">
    <name type="scientific">Limnofasciculus baicalensis BBK-W-15</name>
    <dbReference type="NCBI Taxonomy" id="2699891"/>
    <lineage>
        <taxon>Bacteria</taxon>
        <taxon>Bacillati</taxon>
        <taxon>Cyanobacteriota</taxon>
        <taxon>Cyanophyceae</taxon>
        <taxon>Coleofasciculales</taxon>
        <taxon>Coleofasciculaceae</taxon>
        <taxon>Limnofasciculus</taxon>
        <taxon>Limnofasciculus baicalensis</taxon>
    </lineage>
</organism>
<dbReference type="Proteomes" id="UP001204953">
    <property type="component" value="Unassembled WGS sequence"/>
</dbReference>
<reference evidence="2" key="1">
    <citation type="submission" date="2022-06" db="EMBL/GenBank/DDBJ databases">
        <title>New cyanobacteria of genus Symplocastrum in benthos of Lake Baikal.</title>
        <authorList>
            <person name="Sorokovikova E."/>
            <person name="Tikhonova I."/>
            <person name="Krasnopeev A."/>
            <person name="Evseev P."/>
            <person name="Gladkikh A."/>
            <person name="Belykh O."/>
        </authorList>
    </citation>
    <scope>NUCLEOTIDE SEQUENCE</scope>
    <source>
        <strain evidence="2">BBK-W-15</strain>
    </source>
</reference>
<accession>A0AAE3KVA5</accession>
<keyword evidence="1" id="KW-1133">Transmembrane helix</keyword>
<dbReference type="EMBL" id="JAMZMM010000582">
    <property type="protein sequence ID" value="MCP2732392.1"/>
    <property type="molecule type" value="Genomic_DNA"/>
</dbReference>
<proteinExistence type="predicted"/>
<gene>
    <name evidence="2" type="ORF">NJ959_28580</name>
</gene>
<feature type="transmembrane region" description="Helical" evidence="1">
    <location>
        <begin position="189"/>
        <end position="205"/>
    </location>
</feature>
<dbReference type="PANTHER" id="PTHR33372:SF2">
    <property type="entry name" value="PROTEIN CHAPERONE-LIKE PROTEIN OF POR1, CHLOROPLASTIC"/>
    <property type="match status" value="1"/>
</dbReference>
<evidence type="ECO:0000256" key="1">
    <source>
        <dbReference type="SAM" id="Phobius"/>
    </source>
</evidence>
<comment type="caution">
    <text evidence="2">The sequence shown here is derived from an EMBL/GenBank/DDBJ whole genome shotgun (WGS) entry which is preliminary data.</text>
</comment>
<sequence>MSDQNPYEKLGVTEDASFEEIQAAKGRLSQQYRSEQKQLEAVEAAYDAIIMERLRMRQEGKIKVPERIRFPEKLPQAPVSFPQSAANSPGGWLKGLWDTPSGGDMLWPAVVFLILSSLTVLYSQESILPLVVALGFGANIYFVNRKEHKFWRALLLTLIGLLVGVGLGNGLWGSLAPQLSSIGLTVEKFASLLTFFLFWLVSSFLR</sequence>
<name>A0AAE3KVA5_9CYAN</name>
<dbReference type="RefSeq" id="WP_254015107.1">
    <property type="nucleotide sequence ID" value="NZ_JAMZMM010000582.1"/>
</dbReference>
<feature type="transmembrane region" description="Helical" evidence="1">
    <location>
        <begin position="127"/>
        <end position="143"/>
    </location>
</feature>
<evidence type="ECO:0000313" key="3">
    <source>
        <dbReference type="Proteomes" id="UP001204953"/>
    </source>
</evidence>
<dbReference type="PANTHER" id="PTHR33372">
    <property type="match status" value="1"/>
</dbReference>
<dbReference type="AlphaFoldDB" id="A0AAE3KVA5"/>
<evidence type="ECO:0000313" key="2">
    <source>
        <dbReference type="EMBL" id="MCP2732392.1"/>
    </source>
</evidence>
<keyword evidence="1" id="KW-0812">Transmembrane</keyword>